<feature type="region of interest" description="Disordered" evidence="1">
    <location>
        <begin position="23"/>
        <end position="51"/>
    </location>
</feature>
<comment type="caution">
    <text evidence="2">The sequence shown here is derived from an EMBL/GenBank/DDBJ whole genome shotgun (WGS) entry which is preliminary data.</text>
</comment>
<dbReference type="EMBL" id="JAOTPV010000003">
    <property type="protein sequence ID" value="KAJ4485223.1"/>
    <property type="molecule type" value="Genomic_DNA"/>
</dbReference>
<dbReference type="Proteomes" id="UP001150266">
    <property type="component" value="Unassembled WGS sequence"/>
</dbReference>
<evidence type="ECO:0000256" key="1">
    <source>
        <dbReference type="SAM" id="MobiDB-lite"/>
    </source>
</evidence>
<evidence type="ECO:0000313" key="2">
    <source>
        <dbReference type="EMBL" id="KAJ4485223.1"/>
    </source>
</evidence>
<dbReference type="OrthoDB" id="3139399at2759"/>
<accession>A0A9W9DUW7</accession>
<feature type="compositionally biased region" description="Basic residues" evidence="1">
    <location>
        <begin position="29"/>
        <end position="38"/>
    </location>
</feature>
<dbReference type="Gene3D" id="1.20.1280.50">
    <property type="match status" value="1"/>
</dbReference>
<evidence type="ECO:0008006" key="4">
    <source>
        <dbReference type="Google" id="ProtNLM"/>
    </source>
</evidence>
<sequence>MQLRRRRPTLSLCIPQTTRDTVFEEIRTPRPRSTRSVRSRASSQSHSPASQNHRLPVEILADIFLHCLPTINEIPPPCLTNQAPLALTSVCREWRLVALNMPWLWSSPQIRLPPLTNMSSMGLKCQLDGIELWLKRSGSTLPLSLSLMIYRGLEHSDSGWEDNTLKLMQLLMQYSHRITQLGVFSLQTMHYLLRSLSTMDSIQFPALKSIYI</sequence>
<gene>
    <name evidence="2" type="ORF">J3R30DRAFT_3282930</name>
</gene>
<dbReference type="AlphaFoldDB" id="A0A9W9DUW7"/>
<reference evidence="2" key="1">
    <citation type="submission" date="2022-08" db="EMBL/GenBank/DDBJ databases">
        <title>A Global Phylogenomic Analysis of the Shiitake Genus Lentinula.</title>
        <authorList>
            <consortium name="DOE Joint Genome Institute"/>
            <person name="Sierra-Patev S."/>
            <person name="Min B."/>
            <person name="Naranjo-Ortiz M."/>
            <person name="Looney B."/>
            <person name="Konkel Z."/>
            <person name="Slot J.C."/>
            <person name="Sakamoto Y."/>
            <person name="Steenwyk J.L."/>
            <person name="Rokas A."/>
            <person name="Carro J."/>
            <person name="Camarero S."/>
            <person name="Ferreira P."/>
            <person name="Molpeceres G."/>
            <person name="Ruiz-Duenas F.J."/>
            <person name="Serrano A."/>
            <person name="Henrissat B."/>
            <person name="Drula E."/>
            <person name="Hughes K.W."/>
            <person name="Mata J.L."/>
            <person name="Ishikawa N.K."/>
            <person name="Vargas-Isla R."/>
            <person name="Ushijima S."/>
            <person name="Smith C.A."/>
            <person name="Ahrendt S."/>
            <person name="Andreopoulos W."/>
            <person name="He G."/>
            <person name="Labutti K."/>
            <person name="Lipzen A."/>
            <person name="Ng V."/>
            <person name="Riley R."/>
            <person name="Sandor L."/>
            <person name="Barry K."/>
            <person name="Martinez A.T."/>
            <person name="Xiao Y."/>
            <person name="Gibbons J.G."/>
            <person name="Terashima K."/>
            <person name="Grigoriev I.V."/>
            <person name="Hibbett D.S."/>
        </authorList>
    </citation>
    <scope>NUCLEOTIDE SEQUENCE</scope>
    <source>
        <strain evidence="2">JLM2183</strain>
    </source>
</reference>
<evidence type="ECO:0000313" key="3">
    <source>
        <dbReference type="Proteomes" id="UP001150266"/>
    </source>
</evidence>
<proteinExistence type="predicted"/>
<feature type="compositionally biased region" description="Low complexity" evidence="1">
    <location>
        <begin position="39"/>
        <end position="51"/>
    </location>
</feature>
<organism evidence="2 3">
    <name type="scientific">Lentinula aciculospora</name>
    <dbReference type="NCBI Taxonomy" id="153920"/>
    <lineage>
        <taxon>Eukaryota</taxon>
        <taxon>Fungi</taxon>
        <taxon>Dikarya</taxon>
        <taxon>Basidiomycota</taxon>
        <taxon>Agaricomycotina</taxon>
        <taxon>Agaricomycetes</taxon>
        <taxon>Agaricomycetidae</taxon>
        <taxon>Agaricales</taxon>
        <taxon>Marasmiineae</taxon>
        <taxon>Omphalotaceae</taxon>
        <taxon>Lentinula</taxon>
    </lineage>
</organism>
<protein>
    <recommendedName>
        <fullName evidence="4">F-box domain-containing protein</fullName>
    </recommendedName>
</protein>
<keyword evidence="3" id="KW-1185">Reference proteome</keyword>
<feature type="non-terminal residue" evidence="2">
    <location>
        <position position="212"/>
    </location>
</feature>
<name>A0A9W9DUW7_9AGAR</name>